<sequence>MEKMQRLGIFIFDNVELLDFAGPLEVFSVVGEIIGKSELEVITVSEKEIPIKTIHGLSVSADLSLDPLESLDYLVIPGGDGSKQVIQNEGLMNSLENLILKSEWTMTVCSGARIPAKLGLLADKPFCTHASVYEDLKTMEPTGIPRPDQRFVQSDKKLFTAAGISAGIDLALYLTARTFGKSVAEKTAEYMEYPMNYQ</sequence>
<dbReference type="AlphaFoldDB" id="A0A4R5V968"/>
<organism evidence="2 3">
    <name type="scientific">Algoriphagus formosus</name>
    <dbReference type="NCBI Taxonomy" id="2007308"/>
    <lineage>
        <taxon>Bacteria</taxon>
        <taxon>Pseudomonadati</taxon>
        <taxon>Bacteroidota</taxon>
        <taxon>Cytophagia</taxon>
        <taxon>Cytophagales</taxon>
        <taxon>Cyclobacteriaceae</taxon>
        <taxon>Algoriphagus</taxon>
    </lineage>
</organism>
<protein>
    <submittedName>
        <fullName evidence="2">DJ-1/PfpI family protein</fullName>
    </submittedName>
</protein>
<dbReference type="EMBL" id="SMUW01000027">
    <property type="protein sequence ID" value="TDK48195.1"/>
    <property type="molecule type" value="Genomic_DNA"/>
</dbReference>
<dbReference type="InterPro" id="IPR002818">
    <property type="entry name" value="DJ-1/PfpI"/>
</dbReference>
<keyword evidence="3" id="KW-1185">Reference proteome</keyword>
<name>A0A4R5V968_9BACT</name>
<gene>
    <name evidence="2" type="ORF">E1898_04045</name>
</gene>
<dbReference type="PANTHER" id="PTHR43130:SF3">
    <property type="entry name" value="HTH-TYPE TRANSCRIPTIONAL REGULATOR RV1931C"/>
    <property type="match status" value="1"/>
</dbReference>
<evidence type="ECO:0000313" key="3">
    <source>
        <dbReference type="Proteomes" id="UP000295438"/>
    </source>
</evidence>
<proteinExistence type="predicted"/>
<dbReference type="Proteomes" id="UP000295438">
    <property type="component" value="Unassembled WGS sequence"/>
</dbReference>
<dbReference type="InterPro" id="IPR052158">
    <property type="entry name" value="INH-QAR"/>
</dbReference>
<dbReference type="Pfam" id="PF01965">
    <property type="entry name" value="DJ-1_PfpI"/>
    <property type="match status" value="1"/>
</dbReference>
<accession>A0A4R5V968</accession>
<dbReference type="InterPro" id="IPR029062">
    <property type="entry name" value="Class_I_gatase-like"/>
</dbReference>
<feature type="domain" description="DJ-1/PfpI" evidence="1">
    <location>
        <begin position="8"/>
        <end position="174"/>
    </location>
</feature>
<reference evidence="2 3" key="1">
    <citation type="submission" date="2019-03" db="EMBL/GenBank/DDBJ databases">
        <title>Algoriphagus aquimaris sp. nov., isolated form marine sediment in Pohang, Korea.</title>
        <authorList>
            <person name="Kim J."/>
            <person name="Yoon S.-H."/>
            <person name="Lee S.-S."/>
        </authorList>
    </citation>
    <scope>NUCLEOTIDE SEQUENCE [LARGE SCALE GENOMIC DNA]</scope>
    <source>
        <strain evidence="2 3">F21</strain>
    </source>
</reference>
<evidence type="ECO:0000259" key="1">
    <source>
        <dbReference type="Pfam" id="PF01965"/>
    </source>
</evidence>
<dbReference type="PANTHER" id="PTHR43130">
    <property type="entry name" value="ARAC-FAMILY TRANSCRIPTIONAL REGULATOR"/>
    <property type="match status" value="1"/>
</dbReference>
<dbReference type="Gene3D" id="3.40.50.880">
    <property type="match status" value="1"/>
</dbReference>
<evidence type="ECO:0000313" key="2">
    <source>
        <dbReference type="EMBL" id="TDK48195.1"/>
    </source>
</evidence>
<dbReference type="CDD" id="cd03139">
    <property type="entry name" value="GATase1_PfpI_2"/>
    <property type="match status" value="1"/>
</dbReference>
<comment type="caution">
    <text evidence="2">The sequence shown here is derived from an EMBL/GenBank/DDBJ whole genome shotgun (WGS) entry which is preliminary data.</text>
</comment>
<dbReference type="SUPFAM" id="SSF52317">
    <property type="entry name" value="Class I glutamine amidotransferase-like"/>
    <property type="match status" value="1"/>
</dbReference>